<dbReference type="AlphaFoldDB" id="A0AAD1Z1G0"/>
<dbReference type="EMBL" id="OU503040">
    <property type="protein sequence ID" value="CAI9761416.1"/>
    <property type="molecule type" value="Genomic_DNA"/>
</dbReference>
<evidence type="ECO:0000256" key="7">
    <source>
        <dbReference type="SAM" id="MobiDB-lite"/>
    </source>
</evidence>
<evidence type="ECO:0000256" key="6">
    <source>
        <dbReference type="PROSITE-ProRule" id="PRU01131"/>
    </source>
</evidence>
<dbReference type="PANTHER" id="PTHR33059:SF76">
    <property type="entry name" value="FCS-LIKE ZINC FINGER 7"/>
    <property type="match status" value="1"/>
</dbReference>
<feature type="zinc finger region" description="FLZ-type" evidence="6">
    <location>
        <begin position="76"/>
        <end position="120"/>
    </location>
</feature>
<dbReference type="PROSITE" id="PS51795">
    <property type="entry name" value="ZF_FLZ"/>
    <property type="match status" value="1"/>
</dbReference>
<comment type="subcellular location">
    <subcellularLocation>
        <location evidence="1">Cytoplasm</location>
    </subcellularLocation>
</comment>
<evidence type="ECO:0000259" key="8">
    <source>
        <dbReference type="PROSITE" id="PS51795"/>
    </source>
</evidence>
<keyword evidence="4" id="KW-0479">Metal-binding</keyword>
<evidence type="ECO:0000313" key="9">
    <source>
        <dbReference type="EMBL" id="CAI9761416.1"/>
    </source>
</evidence>
<keyword evidence="10" id="KW-1185">Reference proteome</keyword>
<reference evidence="9" key="1">
    <citation type="submission" date="2023-05" db="EMBL/GenBank/DDBJ databases">
        <authorList>
            <person name="Huff M."/>
        </authorList>
    </citation>
    <scope>NUCLEOTIDE SEQUENCE</scope>
</reference>
<gene>
    <name evidence="9" type="ORF">FPE_LOCUS8846</name>
</gene>
<keyword evidence="5" id="KW-0863">Zinc-finger</keyword>
<comment type="similarity">
    <text evidence="2">Belongs to the FLZ family.</text>
</comment>
<sequence length="152" mass="16566">MRVNQELIGSSSGQVKPPVATSSATASASAISPAKVTERSVANALEPEIVRPRIMAVASPIAGQCIRHDDQQKIGVFLERCYYCGKKIAKDSEVYMYSDFCAFCSVECRGLQIEQDQLAKKDAAKHKQKEKGSNCLNVLLDQLIKEMGASQL</sequence>
<evidence type="ECO:0000256" key="5">
    <source>
        <dbReference type="ARBA" id="ARBA00022771"/>
    </source>
</evidence>
<dbReference type="Proteomes" id="UP000834106">
    <property type="component" value="Chromosome 5"/>
</dbReference>
<proteinExistence type="inferred from homology"/>
<keyword evidence="5" id="KW-0862">Zinc</keyword>
<evidence type="ECO:0000256" key="4">
    <source>
        <dbReference type="ARBA" id="ARBA00022723"/>
    </source>
</evidence>
<protein>
    <recommendedName>
        <fullName evidence="8">FLZ-type domain-containing protein</fullName>
    </recommendedName>
</protein>
<name>A0AAD1Z1G0_9LAMI</name>
<dbReference type="GO" id="GO:0008270">
    <property type="term" value="F:zinc ion binding"/>
    <property type="evidence" value="ECO:0007669"/>
    <property type="project" value="UniProtKB-KW"/>
</dbReference>
<evidence type="ECO:0000256" key="1">
    <source>
        <dbReference type="ARBA" id="ARBA00004496"/>
    </source>
</evidence>
<organism evidence="9 10">
    <name type="scientific">Fraxinus pennsylvanica</name>
    <dbReference type="NCBI Taxonomy" id="56036"/>
    <lineage>
        <taxon>Eukaryota</taxon>
        <taxon>Viridiplantae</taxon>
        <taxon>Streptophyta</taxon>
        <taxon>Embryophyta</taxon>
        <taxon>Tracheophyta</taxon>
        <taxon>Spermatophyta</taxon>
        <taxon>Magnoliopsida</taxon>
        <taxon>eudicotyledons</taxon>
        <taxon>Gunneridae</taxon>
        <taxon>Pentapetalae</taxon>
        <taxon>asterids</taxon>
        <taxon>lamiids</taxon>
        <taxon>Lamiales</taxon>
        <taxon>Oleaceae</taxon>
        <taxon>Oleeae</taxon>
        <taxon>Fraxinus</taxon>
    </lineage>
</organism>
<feature type="domain" description="FLZ-type" evidence="8">
    <location>
        <begin position="76"/>
        <end position="120"/>
    </location>
</feature>
<dbReference type="GO" id="GO:0005737">
    <property type="term" value="C:cytoplasm"/>
    <property type="evidence" value="ECO:0007669"/>
    <property type="project" value="UniProtKB-SubCell"/>
</dbReference>
<evidence type="ECO:0000256" key="2">
    <source>
        <dbReference type="ARBA" id="ARBA00009374"/>
    </source>
</evidence>
<dbReference type="InterPro" id="IPR007650">
    <property type="entry name" value="Zf-FLZ_dom"/>
</dbReference>
<evidence type="ECO:0000256" key="3">
    <source>
        <dbReference type="ARBA" id="ARBA00022490"/>
    </source>
</evidence>
<evidence type="ECO:0000313" key="10">
    <source>
        <dbReference type="Proteomes" id="UP000834106"/>
    </source>
</evidence>
<dbReference type="PANTHER" id="PTHR33059">
    <property type="entry name" value="FCS-LIKE ZINC FINGER 5"/>
    <property type="match status" value="1"/>
</dbReference>
<keyword evidence="3" id="KW-0963">Cytoplasm</keyword>
<dbReference type="Pfam" id="PF04570">
    <property type="entry name" value="zf-FLZ"/>
    <property type="match status" value="1"/>
</dbReference>
<feature type="region of interest" description="Disordered" evidence="7">
    <location>
        <begin position="1"/>
        <end position="20"/>
    </location>
</feature>
<accession>A0AAD1Z1G0</accession>